<sequence>MESLVKAYAAELAAMTHRALSAEARVQELERQLQEQSADVDADPPPQQ</sequence>
<gene>
    <name evidence="2" type="ORF">AAM4_0357</name>
</gene>
<keyword evidence="1" id="KW-0175">Coiled coil</keyword>
<feature type="coiled-coil region" evidence="1">
    <location>
        <begin position="12"/>
        <end position="39"/>
    </location>
</feature>
<protein>
    <submittedName>
        <fullName evidence="2">Uncharacterized protein</fullName>
    </submittedName>
</protein>
<accession>A0A1L7RL23</accession>
<name>A0A1L7RL23_9ACTO</name>
<evidence type="ECO:0000313" key="2">
    <source>
        <dbReference type="EMBL" id="CED90252.1"/>
    </source>
</evidence>
<organism evidence="2">
    <name type="scientific">Actinomyces succiniciruminis</name>
    <dbReference type="NCBI Taxonomy" id="1522002"/>
    <lineage>
        <taxon>Bacteria</taxon>
        <taxon>Bacillati</taxon>
        <taxon>Actinomycetota</taxon>
        <taxon>Actinomycetes</taxon>
        <taxon>Actinomycetales</taxon>
        <taxon>Actinomycetaceae</taxon>
        <taxon>Actinomyces</taxon>
    </lineage>
</organism>
<reference evidence="2" key="1">
    <citation type="submission" date="2014-07" db="EMBL/GenBank/DDBJ databases">
        <authorList>
            <person name="Zhang J.E."/>
            <person name="Yang H."/>
            <person name="Guo J."/>
            <person name="Deng Z."/>
            <person name="Luo H."/>
            <person name="Luo M."/>
            <person name="Zhao B."/>
        </authorList>
    </citation>
    <scope>NUCLEOTIDE SEQUENCE</scope>
    <source>
        <strain evidence="2">AM4</strain>
    </source>
</reference>
<dbReference type="AlphaFoldDB" id="A0A1L7RL23"/>
<dbReference type="EMBL" id="LK995470">
    <property type="protein sequence ID" value="CED90252.1"/>
    <property type="molecule type" value="Genomic_DNA"/>
</dbReference>
<evidence type="ECO:0000256" key="1">
    <source>
        <dbReference type="SAM" id="Coils"/>
    </source>
</evidence>
<dbReference type="RefSeq" id="WP_210578556.1">
    <property type="nucleotide sequence ID" value="NZ_LK995470.1"/>
</dbReference>
<proteinExistence type="predicted"/>